<reference evidence="1" key="1">
    <citation type="submission" date="2017-04" db="EMBL/GenBank/DDBJ databases">
        <title>Unveiling RNA virosphere associated with marine microorganisms.</title>
        <authorList>
            <person name="Urayama S."/>
            <person name="Takaki Y."/>
            <person name="Nishi S."/>
            <person name="Yoshida Y."/>
            <person name="Deguchi S."/>
            <person name="Takai K."/>
            <person name="Nunoura T."/>
        </authorList>
    </citation>
    <scope>NUCLEOTIDE SEQUENCE</scope>
</reference>
<organism evidence="1">
    <name type="scientific">viral metagenome</name>
    <dbReference type="NCBI Taxonomy" id="1070528"/>
    <lineage>
        <taxon>unclassified sequences</taxon>
        <taxon>metagenomes</taxon>
        <taxon>organismal metagenomes</taxon>
    </lineage>
</organism>
<evidence type="ECO:0008006" key="2">
    <source>
        <dbReference type="Google" id="ProtNLM"/>
    </source>
</evidence>
<comment type="caution">
    <text evidence="1">The sequence shown here is derived from an EMBL/GenBank/DDBJ whole genome shotgun (WGS) entry which is preliminary data.</text>
</comment>
<accession>A0A2V0RBP2</accession>
<protein>
    <recommendedName>
        <fullName evidence="2">VP11</fullName>
    </recommendedName>
</protein>
<sequence>MNPILREIPIFHNKVDIISKLKKWNPTDPLPAHRRYLTDLLSGKDTYEAVRSGSGVVDKARLAFGIINYIPGEQGHFTVELAGRVAPTNDQIAIELGYDERLGIPEGNSVENPHYGANNTLYEGSNTILRPYEPAASVFLVRNNFNSASDSELVVVHRKEGPHSIRDASRLPRLPPVLTSSENIPISFDFDTQDKTKLLIIGPPFDYRGGESPYQQRRPFIAYSPQTTKSEYTQIVRDLPEGRSTNWLELEFDSSIRGEDTVVEVF</sequence>
<proteinExistence type="predicted"/>
<name>A0A2V0RBP2_9ZZZZ</name>
<dbReference type="AlphaFoldDB" id="A0A2V0RBP2"/>
<evidence type="ECO:0000313" key="1">
    <source>
        <dbReference type="EMBL" id="GBH22773.1"/>
    </source>
</evidence>
<dbReference type="EMBL" id="BDQD01000208">
    <property type="protein sequence ID" value="GBH22773.1"/>
    <property type="molecule type" value="Genomic_RNA"/>
</dbReference>